<feature type="signal peptide" evidence="2">
    <location>
        <begin position="1"/>
        <end position="30"/>
    </location>
</feature>
<dbReference type="Proteomes" id="UP001187471">
    <property type="component" value="Unassembled WGS sequence"/>
</dbReference>
<proteinExistence type="predicted"/>
<keyword evidence="4" id="KW-1185">Reference proteome</keyword>
<evidence type="ECO:0000256" key="1">
    <source>
        <dbReference type="SAM" id="MobiDB-lite"/>
    </source>
</evidence>
<gene>
    <name evidence="3" type="ORF">RJ640_019354</name>
</gene>
<sequence length="322" mass="34981">MTYNFPCGSVLLKLMSGWSSLLLPVQFTGSKQRQLGYVNGDVLQPQVTYLNFKKWRTKIAVVKGWLINSMDPSLISNFIRFLTAEEVWDNIAITLMALTPHRIFSPRWRVCFTAFSMASFFTPSLVNLFHSFEPTATPVLKTYHFYCIVKLALLVHHKPFDGEAEAEELGELVVGAGHVDAGASAEDEMGYGTDDGDEGTTIDDKRTVDNGDGSVNDGQQDASFGRRDEIVCLTLVTGHKGPATTDSEGTDDGDEGTTIDDERSVDNGDGSVNDGQQDASFGRRDEIVCLTLVTGHKGPATTDSEIDAAGGEGKMGRLPLAK</sequence>
<protein>
    <submittedName>
        <fullName evidence="3">Uncharacterized protein</fullName>
    </submittedName>
</protein>
<evidence type="ECO:0000313" key="3">
    <source>
        <dbReference type="EMBL" id="KAK2989635.1"/>
    </source>
</evidence>
<organism evidence="3 4">
    <name type="scientific">Escallonia rubra</name>
    <dbReference type="NCBI Taxonomy" id="112253"/>
    <lineage>
        <taxon>Eukaryota</taxon>
        <taxon>Viridiplantae</taxon>
        <taxon>Streptophyta</taxon>
        <taxon>Embryophyta</taxon>
        <taxon>Tracheophyta</taxon>
        <taxon>Spermatophyta</taxon>
        <taxon>Magnoliopsida</taxon>
        <taxon>eudicotyledons</taxon>
        <taxon>Gunneridae</taxon>
        <taxon>Pentapetalae</taxon>
        <taxon>asterids</taxon>
        <taxon>campanulids</taxon>
        <taxon>Escalloniales</taxon>
        <taxon>Escalloniaceae</taxon>
        <taxon>Escallonia</taxon>
    </lineage>
</organism>
<name>A0AA88SG43_9ASTE</name>
<dbReference type="EMBL" id="JAVXUO010000720">
    <property type="protein sequence ID" value="KAK2989635.1"/>
    <property type="molecule type" value="Genomic_DNA"/>
</dbReference>
<dbReference type="AlphaFoldDB" id="A0AA88SG43"/>
<keyword evidence="2" id="KW-0732">Signal</keyword>
<feature type="compositionally biased region" description="Acidic residues" evidence="1">
    <location>
        <begin position="248"/>
        <end position="259"/>
    </location>
</feature>
<feature type="chain" id="PRO_5041706010" evidence="2">
    <location>
        <begin position="31"/>
        <end position="322"/>
    </location>
</feature>
<reference evidence="3" key="1">
    <citation type="submission" date="2022-12" db="EMBL/GenBank/DDBJ databases">
        <title>Draft genome assemblies for two species of Escallonia (Escalloniales).</title>
        <authorList>
            <person name="Chanderbali A."/>
            <person name="Dervinis C."/>
            <person name="Anghel I."/>
            <person name="Soltis D."/>
            <person name="Soltis P."/>
            <person name="Zapata F."/>
        </authorList>
    </citation>
    <scope>NUCLEOTIDE SEQUENCE</scope>
    <source>
        <strain evidence="3">UCBG92.1500</strain>
        <tissue evidence="3">Leaf</tissue>
    </source>
</reference>
<feature type="region of interest" description="Disordered" evidence="1">
    <location>
        <begin position="296"/>
        <end position="322"/>
    </location>
</feature>
<accession>A0AA88SG43</accession>
<evidence type="ECO:0000313" key="4">
    <source>
        <dbReference type="Proteomes" id="UP001187471"/>
    </source>
</evidence>
<feature type="compositionally biased region" description="Acidic residues" evidence="1">
    <location>
        <begin position="185"/>
        <end position="201"/>
    </location>
</feature>
<evidence type="ECO:0000256" key="2">
    <source>
        <dbReference type="SAM" id="SignalP"/>
    </source>
</evidence>
<comment type="caution">
    <text evidence="3">The sequence shown here is derived from an EMBL/GenBank/DDBJ whole genome shotgun (WGS) entry which is preliminary data.</text>
</comment>
<feature type="region of interest" description="Disordered" evidence="1">
    <location>
        <begin position="183"/>
        <end position="222"/>
    </location>
</feature>
<feature type="region of interest" description="Disordered" evidence="1">
    <location>
        <begin position="239"/>
        <end position="284"/>
    </location>
</feature>